<dbReference type="Proteomes" id="UP000295285">
    <property type="component" value="Unassembled WGS sequence"/>
</dbReference>
<feature type="transmembrane region" description="Helical" evidence="1">
    <location>
        <begin position="340"/>
        <end position="363"/>
    </location>
</feature>
<organism evidence="2 3">
    <name type="scientific">Bacillus thuringiensis</name>
    <dbReference type="NCBI Taxonomy" id="1428"/>
    <lineage>
        <taxon>Bacteria</taxon>
        <taxon>Bacillati</taxon>
        <taxon>Bacillota</taxon>
        <taxon>Bacilli</taxon>
        <taxon>Bacillales</taxon>
        <taxon>Bacillaceae</taxon>
        <taxon>Bacillus</taxon>
        <taxon>Bacillus cereus group</taxon>
    </lineage>
</organism>
<keyword evidence="1" id="KW-0472">Membrane</keyword>
<comment type="caution">
    <text evidence="2">The sequence shown here is derived from an EMBL/GenBank/DDBJ whole genome shotgun (WGS) entry which is preliminary data.</text>
</comment>
<reference evidence="2 3" key="1">
    <citation type="submission" date="2019-03" db="EMBL/GenBank/DDBJ databases">
        <title>Above-ground endophytic microbial communities from plants in different locations in the United States.</title>
        <authorList>
            <person name="Frank C."/>
        </authorList>
    </citation>
    <scope>NUCLEOTIDE SEQUENCE [LARGE SCALE GENOMIC DNA]</scope>
    <source>
        <strain evidence="2 3">LP_2_YM</strain>
    </source>
</reference>
<feature type="transmembrane region" description="Helical" evidence="1">
    <location>
        <begin position="116"/>
        <end position="138"/>
    </location>
</feature>
<feature type="transmembrane region" description="Helical" evidence="1">
    <location>
        <begin position="460"/>
        <end position="478"/>
    </location>
</feature>
<proteinExistence type="predicted"/>
<feature type="transmembrane region" description="Helical" evidence="1">
    <location>
        <begin position="416"/>
        <end position="440"/>
    </location>
</feature>
<feature type="transmembrane region" description="Helical" evidence="1">
    <location>
        <begin position="231"/>
        <end position="253"/>
    </location>
</feature>
<accession>A0A4R4B3L9</accession>
<dbReference type="AlphaFoldDB" id="A0A4R4B3L9"/>
<feature type="transmembrane region" description="Helical" evidence="1">
    <location>
        <begin position="174"/>
        <end position="199"/>
    </location>
</feature>
<name>A0A4R4B3L9_BACTU</name>
<evidence type="ECO:0000313" key="3">
    <source>
        <dbReference type="Proteomes" id="UP000295285"/>
    </source>
</evidence>
<feature type="transmembrane region" description="Helical" evidence="1">
    <location>
        <begin position="144"/>
        <end position="167"/>
    </location>
</feature>
<feature type="transmembrane region" description="Helical" evidence="1">
    <location>
        <begin position="61"/>
        <end position="83"/>
    </location>
</feature>
<protein>
    <submittedName>
        <fullName evidence="2">Uncharacterized protein</fullName>
    </submittedName>
</protein>
<evidence type="ECO:0000313" key="2">
    <source>
        <dbReference type="EMBL" id="TCW47759.1"/>
    </source>
</evidence>
<evidence type="ECO:0000256" key="1">
    <source>
        <dbReference type="SAM" id="Phobius"/>
    </source>
</evidence>
<feature type="transmembrane region" description="Helical" evidence="1">
    <location>
        <begin position="384"/>
        <end position="410"/>
    </location>
</feature>
<keyword evidence="1" id="KW-0812">Transmembrane</keyword>
<keyword evidence="1" id="KW-1133">Transmembrane helix</keyword>
<gene>
    <name evidence="2" type="ORF">EC910_12375</name>
</gene>
<sequence length="524" mass="60913">MNQIFSYLFFRHKSLLYYKFPKAKLSLPYIYYVYFSLIIFSVVGSYMMFDQLYNKFLDNNSAFYITIFFSVSLCVSGLNKAIINSSSKLNKKNDIKILLTKPLSPKSVLFMKFFETIFFTEIFLVFNIFVGVLSYFLYTTNNLFISLLFTVNSILFIYAIKISIFLLSFTQRNLFTNIIVLCLSILKFISLIISLAYLININNPIISEISIVVYVYKNIMNLPLDYIAHTAVNNAGIFSIILLIINMLLIYYITKVERKTFQYEKLTTNTRDKIKAVTFSSTKRMELNLIKLLKVYIQRQKKQEIMMTYLPLVSSIICIVGVCVLLYIRIPNVINEHILIFYLFLSGMIVKTVTDTYCFLSCIDIHGEKFFLFKLAGVSNKKVIFSQVMFNSFLNFTVTTIVLFCFTIFIKVPILNIVFILFLCGIQVALFNLIYCIASISHPNFRVELITSLPSAKAKILANILIFISLSIEAFIFYVSSSHTIFFCSTILLNVFYFIILYRLANLKMRYLRLNKHGNQLKRD</sequence>
<feature type="transmembrane region" description="Helical" evidence="1">
    <location>
        <begin position="309"/>
        <end position="328"/>
    </location>
</feature>
<feature type="transmembrane region" description="Helical" evidence="1">
    <location>
        <begin position="484"/>
        <end position="505"/>
    </location>
</feature>
<feature type="transmembrane region" description="Helical" evidence="1">
    <location>
        <begin position="29"/>
        <end position="49"/>
    </location>
</feature>
<dbReference type="EMBL" id="SMDG01000023">
    <property type="protein sequence ID" value="TCW47759.1"/>
    <property type="molecule type" value="Genomic_DNA"/>
</dbReference>